<name>A0ABV8FMB7_9ACTN</name>
<gene>
    <name evidence="2" type="ORF">ACFOVU_15150</name>
</gene>
<evidence type="ECO:0000256" key="1">
    <source>
        <dbReference type="SAM" id="MobiDB-lite"/>
    </source>
</evidence>
<protein>
    <submittedName>
        <fullName evidence="2">Uncharacterized protein</fullName>
    </submittedName>
</protein>
<feature type="compositionally biased region" description="Acidic residues" evidence="1">
    <location>
        <begin position="172"/>
        <end position="181"/>
    </location>
</feature>
<evidence type="ECO:0000313" key="3">
    <source>
        <dbReference type="Proteomes" id="UP001595847"/>
    </source>
</evidence>
<feature type="compositionally biased region" description="Acidic residues" evidence="1">
    <location>
        <begin position="233"/>
        <end position="247"/>
    </location>
</feature>
<feature type="region of interest" description="Disordered" evidence="1">
    <location>
        <begin position="38"/>
        <end position="303"/>
    </location>
</feature>
<keyword evidence="3" id="KW-1185">Reference proteome</keyword>
<accession>A0ABV8FMB7</accession>
<reference evidence="3" key="1">
    <citation type="journal article" date="2019" name="Int. J. Syst. Evol. Microbiol.">
        <title>The Global Catalogue of Microorganisms (GCM) 10K type strain sequencing project: providing services to taxonomists for standard genome sequencing and annotation.</title>
        <authorList>
            <consortium name="The Broad Institute Genomics Platform"/>
            <consortium name="The Broad Institute Genome Sequencing Center for Infectious Disease"/>
            <person name="Wu L."/>
            <person name="Ma J."/>
        </authorList>
    </citation>
    <scope>NUCLEOTIDE SEQUENCE [LARGE SCALE GENOMIC DNA]</scope>
    <source>
        <strain evidence="3">TBRC 1826</strain>
    </source>
</reference>
<dbReference type="Proteomes" id="UP001595847">
    <property type="component" value="Unassembled WGS sequence"/>
</dbReference>
<organism evidence="2 3">
    <name type="scientific">Nocardiopsis sediminis</name>
    <dbReference type="NCBI Taxonomy" id="1778267"/>
    <lineage>
        <taxon>Bacteria</taxon>
        <taxon>Bacillati</taxon>
        <taxon>Actinomycetota</taxon>
        <taxon>Actinomycetes</taxon>
        <taxon>Streptosporangiales</taxon>
        <taxon>Nocardiopsidaceae</taxon>
        <taxon>Nocardiopsis</taxon>
    </lineage>
</organism>
<feature type="compositionally biased region" description="Low complexity" evidence="1">
    <location>
        <begin position="102"/>
        <end position="117"/>
    </location>
</feature>
<dbReference type="RefSeq" id="WP_378534099.1">
    <property type="nucleotide sequence ID" value="NZ_JBHSBH010000010.1"/>
</dbReference>
<dbReference type="EMBL" id="JBHSBH010000010">
    <property type="protein sequence ID" value="MFC3997267.1"/>
    <property type="molecule type" value="Genomic_DNA"/>
</dbReference>
<feature type="compositionally biased region" description="Basic and acidic residues" evidence="1">
    <location>
        <begin position="267"/>
        <end position="303"/>
    </location>
</feature>
<evidence type="ECO:0000313" key="2">
    <source>
        <dbReference type="EMBL" id="MFC3997267.1"/>
    </source>
</evidence>
<proteinExistence type="predicted"/>
<comment type="caution">
    <text evidence="2">The sequence shown here is derived from an EMBL/GenBank/DDBJ whole genome shotgun (WGS) entry which is preliminary data.</text>
</comment>
<sequence>AAAEASPHDRLGRPGRPALAFAAIAGVVLMATPFAVNETSQRLVSTPIDPVDQEGLLGYMVRPDGDASGSAMTATEERPPSGSSAAGPTGVDSEPAPDTGYVPEVQPQEQPQQGAAGEQEDPGSGDSAGSGSDGSSSAGSGDPGDEPGGDGSGTSGSDSSGDGLFSGWGLFGDDEEEEEGDSSQSGNGQGGDESTSDSDSAEDEDAEADGESGGLQDRNTDGAVPMADGSGDDRDDDSSDEEGDEPGSQDADGASNVPPMAPGPRQPDPDREIPEGLEDRLPQQPAEEQKPQEERPQEPQRDPEFRYEEIAGVGCAPNDRIAYGTAGKSDSWDYGLNGGYAEQNCDGRWHAIPVSGDPAEPSGRYAFWTFNIGFTGAECNIYVYVPDVESPLGGIPAYYKLHPSADPATTQSEPFASFRVNQVENKGSWVHVGSYSPPGDTFSVKLQNRGADQVDGRDTTHVVASAVRTTCN</sequence>
<feature type="non-terminal residue" evidence="2">
    <location>
        <position position="1"/>
    </location>
</feature>
<feature type="compositionally biased region" description="Acidic residues" evidence="1">
    <location>
        <begin position="194"/>
        <end position="210"/>
    </location>
</feature>